<dbReference type="AlphaFoldDB" id="A0A7C4JMX1"/>
<dbReference type="InterPro" id="IPR029040">
    <property type="entry name" value="RPABC4/Spt4"/>
</dbReference>
<dbReference type="EMBL" id="DTBP01000035">
    <property type="protein sequence ID" value="HGQ74321.1"/>
    <property type="molecule type" value="Genomic_DNA"/>
</dbReference>
<proteinExistence type="predicted"/>
<gene>
    <name evidence="1" type="ORF">ENU20_04525</name>
</gene>
<protein>
    <recommendedName>
        <fullName evidence="2">DNA-directed RNA polymerase subunit P</fullName>
    </recommendedName>
</protein>
<sequence>MSFDQADAVYRCGRCRREIKASELRIFGRRIRCPHCGPEEVSKDSKIKFSEKESEIIYKVAVNYRVVRAI</sequence>
<reference evidence="1" key="1">
    <citation type="journal article" date="2020" name="mSystems">
        <title>Genome- and Community-Level Interaction Insights into Carbon Utilization and Element Cycling Functions of Hydrothermarchaeota in Hydrothermal Sediment.</title>
        <authorList>
            <person name="Zhou Z."/>
            <person name="Liu Y."/>
            <person name="Xu W."/>
            <person name="Pan J."/>
            <person name="Luo Z.H."/>
            <person name="Li M."/>
        </authorList>
    </citation>
    <scope>NUCLEOTIDE SEQUENCE [LARGE SCALE GENOMIC DNA]</scope>
    <source>
        <strain evidence="1">SpSt-648</strain>
    </source>
</reference>
<evidence type="ECO:0000313" key="1">
    <source>
        <dbReference type="EMBL" id="HGQ74321.1"/>
    </source>
</evidence>
<dbReference type="SUPFAM" id="SSF63393">
    <property type="entry name" value="RNA polymerase subunits"/>
    <property type="match status" value="1"/>
</dbReference>
<evidence type="ECO:0008006" key="2">
    <source>
        <dbReference type="Google" id="ProtNLM"/>
    </source>
</evidence>
<organism evidence="1">
    <name type="scientific">Staphylothermus marinus</name>
    <dbReference type="NCBI Taxonomy" id="2280"/>
    <lineage>
        <taxon>Archaea</taxon>
        <taxon>Thermoproteota</taxon>
        <taxon>Thermoprotei</taxon>
        <taxon>Desulfurococcales</taxon>
        <taxon>Desulfurococcaceae</taxon>
        <taxon>Staphylothermus</taxon>
    </lineage>
</organism>
<accession>A0A7C4JMX1</accession>
<name>A0A7C4JMX1_STAMA</name>
<dbReference type="Gene3D" id="2.20.28.30">
    <property type="entry name" value="RNA polymerase ii, chain L"/>
    <property type="match status" value="1"/>
</dbReference>
<comment type="caution">
    <text evidence="1">The sequence shown here is derived from an EMBL/GenBank/DDBJ whole genome shotgun (WGS) entry which is preliminary data.</text>
</comment>